<proteinExistence type="inferred from homology"/>
<evidence type="ECO:0000256" key="3">
    <source>
        <dbReference type="ARBA" id="ARBA00022448"/>
    </source>
</evidence>
<organism evidence="9 10">
    <name type="scientific">Paenibacillus baimaensis</name>
    <dbReference type="NCBI Taxonomy" id="2982185"/>
    <lineage>
        <taxon>Bacteria</taxon>
        <taxon>Bacillati</taxon>
        <taxon>Bacillota</taxon>
        <taxon>Bacilli</taxon>
        <taxon>Bacillales</taxon>
        <taxon>Paenibacillaceae</taxon>
        <taxon>Paenibacillus</taxon>
    </lineage>
</organism>
<comment type="similarity">
    <text evidence="2">Belongs to the binding-protein-dependent transport system permease family. FecCD subfamily.</text>
</comment>
<dbReference type="Gene3D" id="1.10.3470.10">
    <property type="entry name" value="ABC transporter involved in vitamin B12 uptake, BtuC"/>
    <property type="match status" value="1"/>
</dbReference>
<evidence type="ECO:0000256" key="4">
    <source>
        <dbReference type="ARBA" id="ARBA00022475"/>
    </source>
</evidence>
<dbReference type="PANTHER" id="PTHR30472:SF25">
    <property type="entry name" value="ABC TRANSPORTER PERMEASE PROTEIN MJ0876-RELATED"/>
    <property type="match status" value="1"/>
</dbReference>
<dbReference type="Proteomes" id="UP001652445">
    <property type="component" value="Unassembled WGS sequence"/>
</dbReference>
<sequence length="176" mass="18563">MMLIAAVGCSVIFAVSIGQVSIPFTESYRILIYQLTGIEIGDLHGLTSGTFVDIIWQIRLPRVLMAMIVGSGLALCGTVMQASVQNPLADPYIWGISSGDSLGATFSIMVGFGAAGIIGEMGIAMWAFVGAIGAAGFVLILASICDLTNMFATLGTLSFPLLKWLDFTGFITCFTF</sequence>
<evidence type="ECO:0000256" key="6">
    <source>
        <dbReference type="ARBA" id="ARBA00022989"/>
    </source>
</evidence>
<dbReference type="EMBL" id="JAOQIO010000022">
    <property type="protein sequence ID" value="MCU6792381.1"/>
    <property type="molecule type" value="Genomic_DNA"/>
</dbReference>
<protein>
    <submittedName>
        <fullName evidence="9">Iron ABC transporter permease</fullName>
    </submittedName>
</protein>
<keyword evidence="3" id="KW-0813">Transport</keyword>
<dbReference type="Pfam" id="PF01032">
    <property type="entry name" value="FecCD"/>
    <property type="match status" value="1"/>
</dbReference>
<evidence type="ECO:0000256" key="8">
    <source>
        <dbReference type="SAM" id="Phobius"/>
    </source>
</evidence>
<evidence type="ECO:0000256" key="5">
    <source>
        <dbReference type="ARBA" id="ARBA00022692"/>
    </source>
</evidence>
<keyword evidence="4" id="KW-1003">Cell membrane</keyword>
<keyword evidence="7 8" id="KW-0472">Membrane</keyword>
<evidence type="ECO:0000256" key="2">
    <source>
        <dbReference type="ARBA" id="ARBA00007935"/>
    </source>
</evidence>
<keyword evidence="5 8" id="KW-0812">Transmembrane</keyword>
<gene>
    <name evidence="9" type="ORF">OB236_09595</name>
</gene>
<name>A0ABT2UE21_9BACL</name>
<reference evidence="9 10" key="1">
    <citation type="submission" date="2022-09" db="EMBL/GenBank/DDBJ databases">
        <authorList>
            <person name="Han X.L."/>
            <person name="Wang Q."/>
            <person name="Lu T."/>
        </authorList>
    </citation>
    <scope>NUCLEOTIDE SEQUENCE [LARGE SCALE GENOMIC DNA]</scope>
    <source>
        <strain evidence="9 10">WQ 127069</strain>
    </source>
</reference>
<dbReference type="PANTHER" id="PTHR30472">
    <property type="entry name" value="FERRIC ENTEROBACTIN TRANSPORT SYSTEM PERMEASE PROTEIN"/>
    <property type="match status" value="1"/>
</dbReference>
<evidence type="ECO:0000256" key="1">
    <source>
        <dbReference type="ARBA" id="ARBA00004651"/>
    </source>
</evidence>
<keyword evidence="6 8" id="KW-1133">Transmembrane helix</keyword>
<evidence type="ECO:0000256" key="7">
    <source>
        <dbReference type="ARBA" id="ARBA00023136"/>
    </source>
</evidence>
<keyword evidence="10" id="KW-1185">Reference proteome</keyword>
<comment type="caution">
    <text evidence="9">The sequence shown here is derived from an EMBL/GenBank/DDBJ whole genome shotgun (WGS) entry which is preliminary data.</text>
</comment>
<accession>A0ABT2UE21</accession>
<dbReference type="SUPFAM" id="SSF81345">
    <property type="entry name" value="ABC transporter involved in vitamin B12 uptake, BtuC"/>
    <property type="match status" value="1"/>
</dbReference>
<evidence type="ECO:0000313" key="10">
    <source>
        <dbReference type="Proteomes" id="UP001652445"/>
    </source>
</evidence>
<dbReference type="InterPro" id="IPR037294">
    <property type="entry name" value="ABC_BtuC-like"/>
</dbReference>
<feature type="transmembrane region" description="Helical" evidence="8">
    <location>
        <begin position="63"/>
        <end position="80"/>
    </location>
</feature>
<dbReference type="InterPro" id="IPR000522">
    <property type="entry name" value="ABC_transptr_permease_BtuC"/>
</dbReference>
<evidence type="ECO:0000313" key="9">
    <source>
        <dbReference type="EMBL" id="MCU6792381.1"/>
    </source>
</evidence>
<comment type="subcellular location">
    <subcellularLocation>
        <location evidence="1">Cell membrane</location>
        <topology evidence="1">Multi-pass membrane protein</topology>
    </subcellularLocation>
</comment>